<evidence type="ECO:0000313" key="3">
    <source>
        <dbReference type="EMBL" id="MCP2330898.1"/>
    </source>
</evidence>
<comment type="caution">
    <text evidence="3">The sequence shown here is derived from an EMBL/GenBank/DDBJ whole genome shotgun (WGS) entry which is preliminary data.</text>
</comment>
<accession>A0ABT1JFE7</accession>
<reference evidence="3 4" key="1">
    <citation type="submission" date="2013-07" db="EMBL/GenBank/DDBJ databases">
        <authorList>
            <consortium name="DOE Joint Genome Institute"/>
            <person name="Reeve W."/>
            <person name="Huntemann M."/>
            <person name="Han J."/>
            <person name="Chen A."/>
            <person name="Kyrpides N."/>
            <person name="Mavromatis K."/>
            <person name="Markowitz V."/>
            <person name="Palaniappan K."/>
            <person name="Ivanova N."/>
            <person name="Schaumberg A."/>
            <person name="Pati A."/>
            <person name="Liolios K."/>
            <person name="Nordberg H.P."/>
            <person name="Cantor M.N."/>
            <person name="Hua S.X."/>
            <person name="Woyke T."/>
        </authorList>
    </citation>
    <scope>NUCLEOTIDE SEQUENCE [LARGE SCALE GENOMIC DNA]</scope>
    <source>
        <strain evidence="3 4">DSM 43889</strain>
    </source>
</reference>
<gene>
    <name evidence="3" type="ORF">G443_001168</name>
</gene>
<dbReference type="InterPro" id="IPR021124">
    <property type="entry name" value="CRISPR-assoc_prot_Cas5"/>
</dbReference>
<dbReference type="NCBIfam" id="TIGR02593">
    <property type="entry name" value="CRISPR_cas5"/>
    <property type="match status" value="1"/>
</dbReference>
<dbReference type="CDD" id="cd09645">
    <property type="entry name" value="Cas5_I-E"/>
    <property type="match status" value="1"/>
</dbReference>
<evidence type="ECO:0000313" key="4">
    <source>
        <dbReference type="Proteomes" id="UP000791080"/>
    </source>
</evidence>
<proteinExistence type="predicted"/>
<dbReference type="RefSeq" id="WP_026420159.1">
    <property type="nucleotide sequence ID" value="NZ_AUBJ02000001.1"/>
</dbReference>
<name>A0ABT1JFE7_ACTCY</name>
<keyword evidence="4" id="KW-1185">Reference proteome</keyword>
<reference evidence="3 4" key="2">
    <citation type="submission" date="2022-06" db="EMBL/GenBank/DDBJ databases">
        <title>Genomic Encyclopedia of Type Strains, Phase I: the one thousand microbial genomes (KMG-I) project.</title>
        <authorList>
            <person name="Kyrpides N."/>
        </authorList>
    </citation>
    <scope>NUCLEOTIDE SEQUENCE [LARGE SCALE GENOMIC DNA]</scope>
    <source>
        <strain evidence="3 4">DSM 43889</strain>
    </source>
</reference>
<dbReference type="InterPro" id="IPR010147">
    <property type="entry name" value="CRISPR-assoc_prot_CasD"/>
</dbReference>
<dbReference type="Pfam" id="PF09704">
    <property type="entry name" value="Cas_Cas5d"/>
    <property type="match status" value="1"/>
</dbReference>
<dbReference type="EMBL" id="AUBJ02000001">
    <property type="protein sequence ID" value="MCP2330898.1"/>
    <property type="molecule type" value="Genomic_DNA"/>
</dbReference>
<evidence type="ECO:0000256" key="2">
    <source>
        <dbReference type="SAM" id="MobiDB-lite"/>
    </source>
</evidence>
<evidence type="ECO:0000256" key="1">
    <source>
        <dbReference type="ARBA" id="ARBA00023118"/>
    </source>
</evidence>
<feature type="region of interest" description="Disordered" evidence="2">
    <location>
        <begin position="217"/>
        <end position="238"/>
    </location>
</feature>
<protein>
    <submittedName>
        <fullName evidence="3">CRISPR-associated protein, Cas5e family</fullName>
    </submittedName>
</protein>
<dbReference type="Proteomes" id="UP000791080">
    <property type="component" value="Unassembled WGS sequence"/>
</dbReference>
<organism evidence="3 4">
    <name type="scientific">Actinoalloteichus caeruleus DSM 43889</name>
    <dbReference type="NCBI Taxonomy" id="1120930"/>
    <lineage>
        <taxon>Bacteria</taxon>
        <taxon>Bacillati</taxon>
        <taxon>Actinomycetota</taxon>
        <taxon>Actinomycetes</taxon>
        <taxon>Pseudonocardiales</taxon>
        <taxon>Pseudonocardiaceae</taxon>
        <taxon>Actinoalloteichus</taxon>
        <taxon>Actinoalloteichus cyanogriseus</taxon>
    </lineage>
</organism>
<keyword evidence="1" id="KW-0051">Antiviral defense</keyword>
<dbReference type="InterPro" id="IPR013422">
    <property type="entry name" value="CRISPR-assoc_prot_Cas5_N"/>
</dbReference>
<dbReference type="NCBIfam" id="TIGR01868">
    <property type="entry name" value="casD_Cas5e"/>
    <property type="match status" value="1"/>
</dbReference>
<dbReference type="Gene3D" id="3.30.70.2660">
    <property type="match status" value="1"/>
</dbReference>
<feature type="compositionally biased region" description="Basic and acidic residues" evidence="2">
    <location>
        <begin position="221"/>
        <end position="231"/>
    </location>
</feature>
<sequence length="238" mass="26107">MTALVLRFAAPLQSWGTSSRFTRRNTDLAPSRSGVIGLLASACGVRRADDLGAFTHLRVGVRVDQEGQLERDFQTASSPDGSQTMPLSTRFYLADAVFCVAVEGDAELLDRVRAALRRPAAPLFLGRRSCPPAGRLVEAVVDGDIRTALTTVPWLASPVVRRSRAFDREVTVDAVLDCAPHNPESKVVRDVPVSFGPRHRQYSWRSVHRVAMAIPNPDYRPIPDESPHDPMELLGGQD</sequence>